<organism evidence="3 4">
    <name type="scientific">Stylosanthes scabra</name>
    <dbReference type="NCBI Taxonomy" id="79078"/>
    <lineage>
        <taxon>Eukaryota</taxon>
        <taxon>Viridiplantae</taxon>
        <taxon>Streptophyta</taxon>
        <taxon>Embryophyta</taxon>
        <taxon>Tracheophyta</taxon>
        <taxon>Spermatophyta</taxon>
        <taxon>Magnoliopsida</taxon>
        <taxon>eudicotyledons</taxon>
        <taxon>Gunneridae</taxon>
        <taxon>Pentapetalae</taxon>
        <taxon>rosids</taxon>
        <taxon>fabids</taxon>
        <taxon>Fabales</taxon>
        <taxon>Fabaceae</taxon>
        <taxon>Papilionoideae</taxon>
        <taxon>50 kb inversion clade</taxon>
        <taxon>dalbergioids sensu lato</taxon>
        <taxon>Dalbergieae</taxon>
        <taxon>Pterocarpus clade</taxon>
        <taxon>Stylosanthes</taxon>
    </lineage>
</organism>
<keyword evidence="4" id="KW-1185">Reference proteome</keyword>
<dbReference type="Proteomes" id="UP001341840">
    <property type="component" value="Unassembled WGS sequence"/>
</dbReference>
<evidence type="ECO:0000256" key="2">
    <source>
        <dbReference type="SAM" id="MobiDB-lite"/>
    </source>
</evidence>
<evidence type="ECO:0000313" key="3">
    <source>
        <dbReference type="EMBL" id="MED6138159.1"/>
    </source>
</evidence>
<sequence length="182" mass="20839">MSVIITNKLFGHRFSTTAWSSVQLDSDDLAIGRPEEHSRIHCEGWDQGRWDSSGYPKEACRFPPTPRNKVDLLNEKVNTLEKEKQDFEKKWLSAKSEVSKLKKSVNDLEHVRKKSDKELAGIKSKNEELDKEAKRLKFEYELLEDDSFKSNEDIVENLHSSAQDINSKPQGFSSSFKQHGGG</sequence>
<accession>A0ABU6SNZ2</accession>
<feature type="coiled-coil region" evidence="1">
    <location>
        <begin position="70"/>
        <end position="146"/>
    </location>
</feature>
<dbReference type="EMBL" id="JASCZI010061247">
    <property type="protein sequence ID" value="MED6138159.1"/>
    <property type="molecule type" value="Genomic_DNA"/>
</dbReference>
<evidence type="ECO:0000256" key="1">
    <source>
        <dbReference type="SAM" id="Coils"/>
    </source>
</evidence>
<reference evidence="3 4" key="1">
    <citation type="journal article" date="2023" name="Plants (Basel)">
        <title>Bridging the Gap: Combining Genomics and Transcriptomics Approaches to Understand Stylosanthes scabra, an Orphan Legume from the Brazilian Caatinga.</title>
        <authorList>
            <person name="Ferreira-Neto J.R.C."/>
            <person name="da Silva M.D."/>
            <person name="Binneck E."/>
            <person name="de Melo N.F."/>
            <person name="da Silva R.H."/>
            <person name="de Melo A.L.T.M."/>
            <person name="Pandolfi V."/>
            <person name="Bustamante F.O."/>
            <person name="Brasileiro-Vidal A.C."/>
            <person name="Benko-Iseppon A.M."/>
        </authorList>
    </citation>
    <scope>NUCLEOTIDE SEQUENCE [LARGE SCALE GENOMIC DNA]</scope>
    <source>
        <tissue evidence="3">Leaves</tissue>
    </source>
</reference>
<name>A0ABU6SNZ2_9FABA</name>
<keyword evidence="1" id="KW-0175">Coiled coil</keyword>
<comment type="caution">
    <text evidence="3">The sequence shown here is derived from an EMBL/GenBank/DDBJ whole genome shotgun (WGS) entry which is preliminary data.</text>
</comment>
<proteinExistence type="predicted"/>
<protein>
    <submittedName>
        <fullName evidence="3">Uncharacterized protein</fullName>
    </submittedName>
</protein>
<evidence type="ECO:0000313" key="4">
    <source>
        <dbReference type="Proteomes" id="UP001341840"/>
    </source>
</evidence>
<feature type="region of interest" description="Disordered" evidence="2">
    <location>
        <begin position="159"/>
        <end position="182"/>
    </location>
</feature>
<gene>
    <name evidence="3" type="ORF">PIB30_071665</name>
</gene>